<sequence length="118" mass="13830">MAHNPIVEFGHISRPHRTQLVEPRLAVYDERADMTEFSQRLDDKWNERGVGNADQLPAHTGGVRQRTENVHDGRETQLPADRSHVAHRRMEQRREHEYETDLFKDPSHLLRAEFNADV</sequence>
<reference evidence="2" key="1">
    <citation type="submission" date="2018-05" db="EMBL/GenBank/DDBJ databases">
        <authorList>
            <person name="Lanie J.A."/>
            <person name="Ng W.-L."/>
            <person name="Kazmierczak K.M."/>
            <person name="Andrzejewski T.M."/>
            <person name="Davidsen T.M."/>
            <person name="Wayne K.J."/>
            <person name="Tettelin H."/>
            <person name="Glass J.I."/>
            <person name="Rusch D."/>
            <person name="Podicherti R."/>
            <person name="Tsui H.-C.T."/>
            <person name="Winkler M.E."/>
        </authorList>
    </citation>
    <scope>NUCLEOTIDE SEQUENCE</scope>
</reference>
<name>A0A381NE53_9ZZZZ</name>
<feature type="region of interest" description="Disordered" evidence="1">
    <location>
        <begin position="45"/>
        <end position="100"/>
    </location>
</feature>
<protein>
    <submittedName>
        <fullName evidence="2">Uncharacterized protein</fullName>
    </submittedName>
</protein>
<dbReference type="AlphaFoldDB" id="A0A381NE53"/>
<gene>
    <name evidence="2" type="ORF">METZ01_LOCUS5720</name>
</gene>
<proteinExistence type="predicted"/>
<evidence type="ECO:0000313" key="2">
    <source>
        <dbReference type="EMBL" id="SUZ52866.1"/>
    </source>
</evidence>
<dbReference type="EMBL" id="UINC01000299">
    <property type="protein sequence ID" value="SUZ52866.1"/>
    <property type="molecule type" value="Genomic_DNA"/>
</dbReference>
<feature type="compositionally biased region" description="Basic and acidic residues" evidence="1">
    <location>
        <begin position="65"/>
        <end position="100"/>
    </location>
</feature>
<evidence type="ECO:0000256" key="1">
    <source>
        <dbReference type="SAM" id="MobiDB-lite"/>
    </source>
</evidence>
<organism evidence="2">
    <name type="scientific">marine metagenome</name>
    <dbReference type="NCBI Taxonomy" id="408172"/>
    <lineage>
        <taxon>unclassified sequences</taxon>
        <taxon>metagenomes</taxon>
        <taxon>ecological metagenomes</taxon>
    </lineage>
</organism>
<accession>A0A381NE53</accession>